<name>A0ABV6SAK6_9SPHN</name>
<sequence>MNIAAPRRQERTAHPIAHGGLAAATVLVALTWAPALCEAQTLDNDYWISAQGYYPSVDTNVRVSSKTAETIGTDIDFEKDLDLDKRDVLPAVSAGARFGHVLVGFDFFKLKRSGSIALQRDITFDDTVYPASAQLDSSFDSDIYRLTVGYAFVQQDNLELGAAIGLHATRFNLALSGEVNVGEGSVQAEQRRKDFLAPIPTVGLFGTYRIAPRLEASARIDYLSLKIDQYDGRLINAQAGVNYSILKNLSLGVAYRYVDYRVGIDKDAWSGRVRYKLNGPAVVLQASF</sequence>
<organism evidence="1 2">
    <name type="scientific">Novosphingobium clariflavum</name>
    <dbReference type="NCBI Taxonomy" id="2029884"/>
    <lineage>
        <taxon>Bacteria</taxon>
        <taxon>Pseudomonadati</taxon>
        <taxon>Pseudomonadota</taxon>
        <taxon>Alphaproteobacteria</taxon>
        <taxon>Sphingomonadales</taxon>
        <taxon>Sphingomonadaceae</taxon>
        <taxon>Novosphingobium</taxon>
    </lineage>
</organism>
<accession>A0ABV6SAK6</accession>
<dbReference type="Proteomes" id="UP001589858">
    <property type="component" value="Unassembled WGS sequence"/>
</dbReference>
<protein>
    <recommendedName>
        <fullName evidence="3">Outer membrane protein beta-barrel domain-containing protein</fullName>
    </recommendedName>
</protein>
<proteinExistence type="predicted"/>
<evidence type="ECO:0000313" key="1">
    <source>
        <dbReference type="EMBL" id="MFC0686267.1"/>
    </source>
</evidence>
<comment type="caution">
    <text evidence="1">The sequence shown here is derived from an EMBL/GenBank/DDBJ whole genome shotgun (WGS) entry which is preliminary data.</text>
</comment>
<dbReference type="EMBL" id="JBHLTM010000061">
    <property type="protein sequence ID" value="MFC0686267.1"/>
    <property type="molecule type" value="Genomic_DNA"/>
</dbReference>
<evidence type="ECO:0000313" key="2">
    <source>
        <dbReference type="Proteomes" id="UP001589858"/>
    </source>
</evidence>
<dbReference type="Gene3D" id="2.40.160.60">
    <property type="entry name" value="Outer membrane protein transport protein (OMPP1/FadL/TodX)"/>
    <property type="match status" value="1"/>
</dbReference>
<dbReference type="RefSeq" id="WP_267218973.1">
    <property type="nucleotide sequence ID" value="NZ_JAPCWC010000002.1"/>
</dbReference>
<evidence type="ECO:0008006" key="3">
    <source>
        <dbReference type="Google" id="ProtNLM"/>
    </source>
</evidence>
<reference evidence="1 2" key="1">
    <citation type="submission" date="2024-09" db="EMBL/GenBank/DDBJ databases">
        <authorList>
            <person name="Sun Q."/>
            <person name="Mori K."/>
        </authorList>
    </citation>
    <scope>NUCLEOTIDE SEQUENCE [LARGE SCALE GENOMIC DNA]</scope>
    <source>
        <strain evidence="1 2">CICC 11035S</strain>
    </source>
</reference>
<dbReference type="SUPFAM" id="SSF56925">
    <property type="entry name" value="OMPA-like"/>
    <property type="match status" value="1"/>
</dbReference>
<keyword evidence="2" id="KW-1185">Reference proteome</keyword>
<gene>
    <name evidence="1" type="ORF">ACFFF8_16890</name>
</gene>
<dbReference type="InterPro" id="IPR011250">
    <property type="entry name" value="OMP/PagP_B-barrel"/>
</dbReference>